<evidence type="ECO:0000256" key="1">
    <source>
        <dbReference type="SAM" id="MobiDB-lite"/>
    </source>
</evidence>
<comment type="caution">
    <text evidence="3">The sequence shown here is derived from an EMBL/GenBank/DDBJ whole genome shotgun (WGS) entry which is preliminary data.</text>
</comment>
<dbReference type="AlphaFoldDB" id="A0A917YPX2"/>
<gene>
    <name evidence="3" type="ORF">GCM10012289_08750</name>
</gene>
<reference evidence="3" key="2">
    <citation type="submission" date="2020-09" db="EMBL/GenBank/DDBJ databases">
        <authorList>
            <person name="Sun Q."/>
            <person name="Zhou Y."/>
        </authorList>
    </citation>
    <scope>NUCLEOTIDE SEQUENCE</scope>
    <source>
        <strain evidence="3">CGMCC 4.7368</strain>
    </source>
</reference>
<dbReference type="CDD" id="cd00198">
    <property type="entry name" value="vWFA"/>
    <property type="match status" value="1"/>
</dbReference>
<dbReference type="InterPro" id="IPR002035">
    <property type="entry name" value="VWF_A"/>
</dbReference>
<reference evidence="3" key="1">
    <citation type="journal article" date="2014" name="Int. J. Syst. Evol. Microbiol.">
        <title>Complete genome sequence of Corynebacterium casei LMG S-19264T (=DSM 44701T), isolated from a smear-ripened cheese.</title>
        <authorList>
            <consortium name="US DOE Joint Genome Institute (JGI-PGF)"/>
            <person name="Walter F."/>
            <person name="Albersmeier A."/>
            <person name="Kalinowski J."/>
            <person name="Ruckert C."/>
        </authorList>
    </citation>
    <scope>NUCLEOTIDE SEQUENCE</scope>
    <source>
        <strain evidence="3">CGMCC 4.7368</strain>
    </source>
</reference>
<organism evidence="3 4">
    <name type="scientific">Nonomuraea cavernae</name>
    <dbReference type="NCBI Taxonomy" id="2045107"/>
    <lineage>
        <taxon>Bacteria</taxon>
        <taxon>Bacillati</taxon>
        <taxon>Actinomycetota</taxon>
        <taxon>Actinomycetes</taxon>
        <taxon>Streptosporangiales</taxon>
        <taxon>Streptosporangiaceae</taxon>
        <taxon>Nonomuraea</taxon>
    </lineage>
</organism>
<dbReference type="Gene3D" id="3.40.50.410">
    <property type="entry name" value="von Willebrand factor, type A domain"/>
    <property type="match status" value="1"/>
</dbReference>
<protein>
    <recommendedName>
        <fullName evidence="2">VWFA domain-containing protein</fullName>
    </recommendedName>
</protein>
<dbReference type="EMBL" id="BMNH01000002">
    <property type="protein sequence ID" value="GGO62959.1"/>
    <property type="molecule type" value="Genomic_DNA"/>
</dbReference>
<dbReference type="SUPFAM" id="SSF53300">
    <property type="entry name" value="vWA-like"/>
    <property type="match status" value="1"/>
</dbReference>
<evidence type="ECO:0000313" key="4">
    <source>
        <dbReference type="Proteomes" id="UP000646523"/>
    </source>
</evidence>
<evidence type="ECO:0000313" key="3">
    <source>
        <dbReference type="EMBL" id="GGO62959.1"/>
    </source>
</evidence>
<accession>A0A917YPX2</accession>
<feature type="domain" description="VWFA" evidence="2">
    <location>
        <begin position="9"/>
        <end position="169"/>
    </location>
</feature>
<evidence type="ECO:0000259" key="2">
    <source>
        <dbReference type="Pfam" id="PF00092"/>
    </source>
</evidence>
<sequence length="202" mass="22518">MPNPNRGLITVILDRSGSMHSVKADTEGGLKAFLAEQATNPRETFVSLYQFDDRCEPVYEYCALADVPDYRLQPRGRTALLDAIGKTLTTMRDQFDAMPEGDVPGHVSIVILTDGEENESKEWRSRRQIRRLIADLQKNGWTFIFLGADQDAFAAARDIGIGADTTLSYSSRRTTESMTRAGRLVSRGGSGFTQDDRDATRY</sequence>
<dbReference type="Pfam" id="PF00092">
    <property type="entry name" value="VWA"/>
    <property type="match status" value="1"/>
</dbReference>
<feature type="region of interest" description="Disordered" evidence="1">
    <location>
        <begin position="178"/>
        <end position="202"/>
    </location>
</feature>
<name>A0A917YPX2_9ACTN</name>
<dbReference type="RefSeq" id="WP_189122657.1">
    <property type="nucleotide sequence ID" value="NZ_BMNH01000002.1"/>
</dbReference>
<dbReference type="Proteomes" id="UP000646523">
    <property type="component" value="Unassembled WGS sequence"/>
</dbReference>
<keyword evidence="4" id="KW-1185">Reference proteome</keyword>
<proteinExistence type="predicted"/>
<dbReference type="InterPro" id="IPR036465">
    <property type="entry name" value="vWFA_dom_sf"/>
</dbReference>